<dbReference type="EMBL" id="BMFV01000020">
    <property type="protein sequence ID" value="GGH84182.1"/>
    <property type="molecule type" value="Genomic_DNA"/>
</dbReference>
<keyword evidence="1" id="KW-0812">Transmembrane</keyword>
<keyword evidence="1" id="KW-0472">Membrane</keyword>
<organism evidence="2 3">
    <name type="scientific">Pullulanibacillus pueri</name>
    <dbReference type="NCBI Taxonomy" id="1437324"/>
    <lineage>
        <taxon>Bacteria</taxon>
        <taxon>Bacillati</taxon>
        <taxon>Bacillota</taxon>
        <taxon>Bacilli</taxon>
        <taxon>Bacillales</taxon>
        <taxon>Sporolactobacillaceae</taxon>
        <taxon>Pullulanibacillus</taxon>
    </lineage>
</organism>
<gene>
    <name evidence="2" type="ORF">GCM10007096_26670</name>
</gene>
<dbReference type="GO" id="GO:0015128">
    <property type="term" value="F:gluconate transmembrane transporter activity"/>
    <property type="evidence" value="ECO:0007669"/>
    <property type="project" value="InterPro"/>
</dbReference>
<dbReference type="NCBIfam" id="TIGR00791">
    <property type="entry name" value="gntP"/>
    <property type="match status" value="1"/>
</dbReference>
<feature type="transmembrane region" description="Helical" evidence="1">
    <location>
        <begin position="235"/>
        <end position="258"/>
    </location>
</feature>
<feature type="transmembrane region" description="Helical" evidence="1">
    <location>
        <begin position="349"/>
        <end position="379"/>
    </location>
</feature>
<feature type="transmembrane region" description="Helical" evidence="1">
    <location>
        <begin position="426"/>
        <end position="450"/>
    </location>
</feature>
<feature type="transmembrane region" description="Helical" evidence="1">
    <location>
        <begin position="391"/>
        <end position="414"/>
    </location>
</feature>
<feature type="transmembrane region" description="Helical" evidence="1">
    <location>
        <begin position="178"/>
        <end position="197"/>
    </location>
</feature>
<dbReference type="AlphaFoldDB" id="A0A8J2ZWT1"/>
<proteinExistence type="predicted"/>
<evidence type="ECO:0000313" key="2">
    <source>
        <dbReference type="EMBL" id="GGH84182.1"/>
    </source>
</evidence>
<reference evidence="2" key="1">
    <citation type="journal article" date="2014" name="Int. J. Syst. Evol. Microbiol.">
        <title>Complete genome sequence of Corynebacterium casei LMG S-19264T (=DSM 44701T), isolated from a smear-ripened cheese.</title>
        <authorList>
            <consortium name="US DOE Joint Genome Institute (JGI-PGF)"/>
            <person name="Walter F."/>
            <person name="Albersmeier A."/>
            <person name="Kalinowski J."/>
            <person name="Ruckert C."/>
        </authorList>
    </citation>
    <scope>NUCLEOTIDE SEQUENCE</scope>
    <source>
        <strain evidence="2">CGMCC 1.12777</strain>
    </source>
</reference>
<feature type="transmembrane region" description="Helical" evidence="1">
    <location>
        <begin position="29"/>
        <end position="48"/>
    </location>
</feature>
<keyword evidence="3" id="KW-1185">Reference proteome</keyword>
<dbReference type="RefSeq" id="WP_188497869.1">
    <property type="nucleotide sequence ID" value="NZ_BMFV01000020.1"/>
</dbReference>
<evidence type="ECO:0000313" key="3">
    <source>
        <dbReference type="Proteomes" id="UP000656813"/>
    </source>
</evidence>
<dbReference type="InterPro" id="IPR003474">
    <property type="entry name" value="Glcn_transporter"/>
</dbReference>
<dbReference type="PANTHER" id="PTHR30354:SF26">
    <property type="entry name" value="TRANSPORTER, PUTATIVE-RELATED"/>
    <property type="match status" value="1"/>
</dbReference>
<feature type="transmembrane region" description="Helical" evidence="1">
    <location>
        <begin position="101"/>
        <end position="128"/>
    </location>
</feature>
<dbReference type="Pfam" id="PF02447">
    <property type="entry name" value="GntP_permease"/>
    <property type="match status" value="1"/>
</dbReference>
<keyword evidence="1" id="KW-1133">Transmembrane helix</keyword>
<dbReference type="GO" id="GO:0005886">
    <property type="term" value="C:plasma membrane"/>
    <property type="evidence" value="ECO:0007669"/>
    <property type="project" value="TreeGrafter"/>
</dbReference>
<sequence length="451" mass="47355">MSDWYLILMTLLAIVIVIIGVTVLKLHPFISLLIASLFLGIVAGLPVTKIVSSYETGVGNTLSSLAVIIGLGTVLGGMITQSGGGTQIANTLTHKLGMNRLHWAMMISGFIIGLPVFFEVGVVLLIPLVISVSRNTKKSILFVGLPLIAGLSIVHGIVPPHPGAMTAIDIYHADIGKVLIYALIVAIPSVIVAGPLFGKWIAKHVVPVGQPKLGGAVFSGPNGENDKEAGPLPSAFASFFTVLLPIILILIATIVPYLHFNKSVEHVIEFIGDPMMALLISVVVAFFTLGYTKKVNKGRVGALIDDCLKPIAAILLIIGSGGGFKQILIDSGVGDAIANISGHFNMSPIVLAFIIAALVRIATGSATVSLITAAGIVAPIIEHTTGVNKELLVIATGAGSLIFSHVNDAGFWLIKEYLGLTVKETFKTWTVLETLLSVTAFICVLIVSVFV</sequence>
<reference evidence="2" key="2">
    <citation type="submission" date="2020-09" db="EMBL/GenBank/DDBJ databases">
        <authorList>
            <person name="Sun Q."/>
            <person name="Zhou Y."/>
        </authorList>
    </citation>
    <scope>NUCLEOTIDE SEQUENCE</scope>
    <source>
        <strain evidence="2">CGMCC 1.12777</strain>
    </source>
</reference>
<feature type="transmembrane region" description="Helical" evidence="1">
    <location>
        <begin position="311"/>
        <end position="329"/>
    </location>
</feature>
<accession>A0A8J2ZWT1</accession>
<feature type="transmembrane region" description="Helical" evidence="1">
    <location>
        <begin position="140"/>
        <end position="158"/>
    </location>
</feature>
<comment type="caution">
    <text evidence="2">The sequence shown here is derived from an EMBL/GenBank/DDBJ whole genome shotgun (WGS) entry which is preliminary data.</text>
</comment>
<dbReference type="Proteomes" id="UP000656813">
    <property type="component" value="Unassembled WGS sequence"/>
</dbReference>
<name>A0A8J2ZWT1_9BACL</name>
<feature type="transmembrane region" description="Helical" evidence="1">
    <location>
        <begin position="60"/>
        <end position="81"/>
    </location>
</feature>
<dbReference type="PIRSF" id="PIRSF002746">
    <property type="entry name" value="Gluconate_transporter"/>
    <property type="match status" value="1"/>
</dbReference>
<protein>
    <submittedName>
        <fullName evidence="2">2-keto-3-deoxygluconate permease</fullName>
    </submittedName>
</protein>
<feature type="transmembrane region" description="Helical" evidence="1">
    <location>
        <begin position="270"/>
        <end position="291"/>
    </location>
</feature>
<feature type="transmembrane region" description="Helical" evidence="1">
    <location>
        <begin position="5"/>
        <end position="23"/>
    </location>
</feature>
<evidence type="ECO:0000256" key="1">
    <source>
        <dbReference type="SAM" id="Phobius"/>
    </source>
</evidence>
<dbReference type="PANTHER" id="PTHR30354">
    <property type="entry name" value="GNT FAMILY GLUCONATE TRANSPORTER"/>
    <property type="match status" value="1"/>
</dbReference>